<feature type="binding site" evidence="6">
    <location>
        <position position="62"/>
    </location>
    <ligand>
        <name>Fe cation</name>
        <dbReference type="ChEBI" id="CHEBI:24875"/>
        <label>1</label>
    </ligand>
</feature>
<dbReference type="InterPro" id="IPR009078">
    <property type="entry name" value="Ferritin-like_SF"/>
</dbReference>
<gene>
    <name evidence="9" type="ORF">GDO86_012375</name>
</gene>
<dbReference type="PROSITE" id="PS00204">
    <property type="entry name" value="FERRITIN_2"/>
    <property type="match status" value="1"/>
</dbReference>
<dbReference type="PROSITE" id="PS50905">
    <property type="entry name" value="FERRITIN_LIKE"/>
    <property type="match status" value="1"/>
</dbReference>
<dbReference type="Proteomes" id="UP000812440">
    <property type="component" value="Chromosome 7"/>
</dbReference>
<dbReference type="GO" id="GO:0005737">
    <property type="term" value="C:cytoplasm"/>
    <property type="evidence" value="ECO:0007669"/>
    <property type="project" value="TreeGrafter"/>
</dbReference>
<keyword evidence="3 6" id="KW-0479">Metal-binding</keyword>
<sequence>MESQVRHNFHQDCEAGLNRMVNLKFYSSYVYLSLASYFDRDDVALENFSKFFSKRSEEKREHAEKLIKYQNERGGRVYLQNVEKPERDDWANGLEALQNALKLEKNVNQALLDLHGVGANRNDAHMCDFLESAFLSESTEVIKKLGDHISSLKKLGANQPGMGEYLFDKHTLG</sequence>
<evidence type="ECO:0000256" key="5">
    <source>
        <dbReference type="ARBA" id="ARBA00062068"/>
    </source>
</evidence>
<comment type="subunit">
    <text evidence="5">Oligomer of 24 subunits. There are two types of subunits: L (light) chain and H (heavy) chain. The functional molecule is roughly spherical and contains a central cavity into which the insoluble mineral iron core is deposited.</text>
</comment>
<dbReference type="OrthoDB" id="186462at2759"/>
<dbReference type="EMBL" id="JAACNH010000008">
    <property type="protein sequence ID" value="KAG8433990.1"/>
    <property type="molecule type" value="Genomic_DNA"/>
</dbReference>
<dbReference type="Pfam" id="PF00210">
    <property type="entry name" value="Ferritin"/>
    <property type="match status" value="1"/>
</dbReference>
<evidence type="ECO:0000256" key="2">
    <source>
        <dbReference type="ARBA" id="ARBA00022434"/>
    </source>
</evidence>
<dbReference type="PROSITE" id="PS00540">
    <property type="entry name" value="FERRITIN_1"/>
    <property type="match status" value="1"/>
</dbReference>
<dbReference type="InterPro" id="IPR008331">
    <property type="entry name" value="Ferritin_DPS_dom"/>
</dbReference>
<protein>
    <recommendedName>
        <fullName evidence="7">Ferritin</fullName>
    </recommendedName>
</protein>
<dbReference type="Gene3D" id="1.20.1260.10">
    <property type="match status" value="1"/>
</dbReference>
<comment type="function">
    <text evidence="7">Stores iron in a soluble, non-toxic, readily available form. Important for iron homeostasis. Iron is taken up in the ferrous form and deposited as ferric hydroxides after oxidation.</text>
</comment>
<dbReference type="GO" id="GO:0006879">
    <property type="term" value="P:intracellular iron ion homeostasis"/>
    <property type="evidence" value="ECO:0007669"/>
    <property type="project" value="UniProtKB-KW"/>
</dbReference>
<comment type="caution">
    <text evidence="9">The sequence shown here is derived from an EMBL/GenBank/DDBJ whole genome shotgun (WGS) entry which is preliminary data.</text>
</comment>
<evidence type="ECO:0000256" key="4">
    <source>
        <dbReference type="ARBA" id="ARBA00023004"/>
    </source>
</evidence>
<keyword evidence="2 7" id="KW-0409">Iron storage</keyword>
<organism evidence="9 10">
    <name type="scientific">Hymenochirus boettgeri</name>
    <name type="common">Congo dwarf clawed frog</name>
    <dbReference type="NCBI Taxonomy" id="247094"/>
    <lineage>
        <taxon>Eukaryota</taxon>
        <taxon>Metazoa</taxon>
        <taxon>Chordata</taxon>
        <taxon>Craniata</taxon>
        <taxon>Vertebrata</taxon>
        <taxon>Euteleostomi</taxon>
        <taxon>Amphibia</taxon>
        <taxon>Batrachia</taxon>
        <taxon>Anura</taxon>
        <taxon>Pipoidea</taxon>
        <taxon>Pipidae</taxon>
        <taxon>Pipinae</taxon>
        <taxon>Hymenochirus</taxon>
    </lineage>
</organism>
<dbReference type="InterPro" id="IPR012347">
    <property type="entry name" value="Ferritin-like"/>
</dbReference>
<dbReference type="InterPro" id="IPR009040">
    <property type="entry name" value="Ferritin-like_diiron"/>
</dbReference>
<dbReference type="SUPFAM" id="SSF47240">
    <property type="entry name" value="Ferritin-like"/>
    <property type="match status" value="1"/>
</dbReference>
<reference evidence="9" key="1">
    <citation type="thesis" date="2020" institute="ProQuest LLC" country="789 East Eisenhower Parkway, Ann Arbor, MI, USA">
        <title>Comparative Genomics and Chromosome Evolution.</title>
        <authorList>
            <person name="Mudd A.B."/>
        </authorList>
    </citation>
    <scope>NUCLEOTIDE SEQUENCE</scope>
    <source>
        <strain evidence="9">Female2</strain>
        <tissue evidence="9">Blood</tissue>
    </source>
</reference>
<dbReference type="GO" id="GO:0008199">
    <property type="term" value="F:ferric iron binding"/>
    <property type="evidence" value="ECO:0007669"/>
    <property type="project" value="InterPro"/>
</dbReference>
<evidence type="ECO:0000256" key="7">
    <source>
        <dbReference type="RuleBase" id="RU361145"/>
    </source>
</evidence>
<evidence type="ECO:0000256" key="1">
    <source>
        <dbReference type="ARBA" id="ARBA00007513"/>
    </source>
</evidence>
<dbReference type="GO" id="GO:0006826">
    <property type="term" value="P:iron ion transport"/>
    <property type="evidence" value="ECO:0007669"/>
    <property type="project" value="InterPro"/>
</dbReference>
<dbReference type="InterPro" id="IPR001519">
    <property type="entry name" value="Ferritin"/>
</dbReference>
<keyword evidence="10" id="KW-1185">Reference proteome</keyword>
<accession>A0A8T2ISD0</accession>
<dbReference type="CDD" id="cd01056">
    <property type="entry name" value="Euk_Ferritin"/>
    <property type="match status" value="1"/>
</dbReference>
<evidence type="ECO:0000313" key="9">
    <source>
        <dbReference type="EMBL" id="KAG8433990.1"/>
    </source>
</evidence>
<dbReference type="PANTHER" id="PTHR11431:SF106">
    <property type="entry name" value="FERRITIN"/>
    <property type="match status" value="1"/>
</dbReference>
<feature type="domain" description="Ferritin-like diiron" evidence="8">
    <location>
        <begin position="7"/>
        <end position="156"/>
    </location>
</feature>
<dbReference type="InterPro" id="IPR014034">
    <property type="entry name" value="Ferritin_CS"/>
</dbReference>
<dbReference type="AlphaFoldDB" id="A0A8T2ISD0"/>
<dbReference type="PANTHER" id="PTHR11431">
    <property type="entry name" value="FERRITIN"/>
    <property type="match status" value="1"/>
</dbReference>
<evidence type="ECO:0000259" key="8">
    <source>
        <dbReference type="PROSITE" id="PS50905"/>
    </source>
</evidence>
<comment type="similarity">
    <text evidence="1 7">Belongs to the ferritin family.</text>
</comment>
<keyword evidence="4 6" id="KW-0408">Iron</keyword>
<evidence type="ECO:0000256" key="3">
    <source>
        <dbReference type="ARBA" id="ARBA00022723"/>
    </source>
</evidence>
<dbReference type="FunFam" id="1.20.1260.10:FF:000002">
    <property type="entry name" value="Ferritin, mitochondrial"/>
    <property type="match status" value="1"/>
</dbReference>
<name>A0A8T2ISD0_9PIPI</name>
<proteinExistence type="inferred from homology"/>
<feature type="binding site" evidence="6">
    <location>
        <position position="104"/>
    </location>
    <ligand>
        <name>Fe cation</name>
        <dbReference type="ChEBI" id="CHEBI:24875"/>
        <label>1</label>
    </ligand>
</feature>
<dbReference type="GO" id="GO:0008198">
    <property type="term" value="F:ferrous iron binding"/>
    <property type="evidence" value="ECO:0007669"/>
    <property type="project" value="TreeGrafter"/>
</dbReference>
<evidence type="ECO:0000256" key="6">
    <source>
        <dbReference type="PIRSR" id="PIRSR601519-1"/>
    </source>
</evidence>
<evidence type="ECO:0000313" key="10">
    <source>
        <dbReference type="Proteomes" id="UP000812440"/>
    </source>
</evidence>